<name>A0A8E5HLF9_USTVR</name>
<dbReference type="GeneID" id="66062487"/>
<reference evidence="3" key="1">
    <citation type="submission" date="2020-03" db="EMBL/GenBank/DDBJ databases">
        <title>A mixture of massive structural variations and highly conserved coding sequences in Ustilaginoidea virens genome.</title>
        <authorList>
            <person name="Zhang K."/>
            <person name="Zhao Z."/>
            <person name="Zhang Z."/>
            <person name="Li Y."/>
            <person name="Hsiang T."/>
            <person name="Sun W."/>
        </authorList>
    </citation>
    <scope>NUCLEOTIDE SEQUENCE</scope>
    <source>
        <strain evidence="3">UV-8b</strain>
    </source>
</reference>
<feature type="compositionally biased region" description="Low complexity" evidence="1">
    <location>
        <begin position="9"/>
        <end position="19"/>
    </location>
</feature>
<dbReference type="PROSITE" id="PS00036">
    <property type="entry name" value="BZIP_BASIC"/>
    <property type="match status" value="1"/>
</dbReference>
<keyword evidence="4" id="KW-1185">Reference proteome</keyword>
<dbReference type="OrthoDB" id="3436323at2759"/>
<dbReference type="InterPro" id="IPR004827">
    <property type="entry name" value="bZIP"/>
</dbReference>
<evidence type="ECO:0000313" key="4">
    <source>
        <dbReference type="Proteomes" id="UP000027002"/>
    </source>
</evidence>
<accession>A0A8E5HLF9</accession>
<organism evidence="3 4">
    <name type="scientific">Ustilaginoidea virens</name>
    <name type="common">Rice false smut fungus</name>
    <name type="synonym">Villosiclava virens</name>
    <dbReference type="NCBI Taxonomy" id="1159556"/>
    <lineage>
        <taxon>Eukaryota</taxon>
        <taxon>Fungi</taxon>
        <taxon>Dikarya</taxon>
        <taxon>Ascomycota</taxon>
        <taxon>Pezizomycotina</taxon>
        <taxon>Sordariomycetes</taxon>
        <taxon>Hypocreomycetidae</taxon>
        <taxon>Hypocreales</taxon>
        <taxon>Clavicipitaceae</taxon>
        <taxon>Ustilaginoidea</taxon>
    </lineage>
</organism>
<dbReference type="EMBL" id="CP072753">
    <property type="protein sequence ID" value="QUC17468.1"/>
    <property type="molecule type" value="Genomic_DNA"/>
</dbReference>
<evidence type="ECO:0000259" key="2">
    <source>
        <dbReference type="PROSITE" id="PS00036"/>
    </source>
</evidence>
<dbReference type="KEGG" id="uvi:66062487"/>
<evidence type="ECO:0000256" key="1">
    <source>
        <dbReference type="SAM" id="MobiDB-lite"/>
    </source>
</evidence>
<gene>
    <name evidence="3" type="ORF">UV8b_01709</name>
</gene>
<protein>
    <recommendedName>
        <fullName evidence="2">BZIP domain-containing protein</fullName>
    </recommendedName>
</protein>
<proteinExistence type="predicted"/>
<dbReference type="GO" id="GO:0003700">
    <property type="term" value="F:DNA-binding transcription factor activity"/>
    <property type="evidence" value="ECO:0007669"/>
    <property type="project" value="InterPro"/>
</dbReference>
<feature type="domain" description="BZIP" evidence="2">
    <location>
        <begin position="50"/>
        <end position="65"/>
    </location>
</feature>
<dbReference type="RefSeq" id="XP_042995141.1">
    <property type="nucleotide sequence ID" value="XM_043139207.1"/>
</dbReference>
<evidence type="ECO:0000313" key="3">
    <source>
        <dbReference type="EMBL" id="QUC17468.1"/>
    </source>
</evidence>
<dbReference type="Proteomes" id="UP000027002">
    <property type="component" value="Chromosome 1"/>
</dbReference>
<sequence length="218" mass="23753">MACPPHPSPEAALPPSLLLLPPPHLPLDPDRARSRPVQRATPPSQESRERRRRQNRESQQRRRQRQKRAPPGLPDAALLQGLVGAPPAGLPSPPYPECLLPPAVACLVDAPAPPWQLSLDFAPAGLVSAPAALPYRSCSPPRLVGPIAQDAVQPPCQAERSIKDVQVLYRLGVKAGFLRENHQVCRYLAAMRRTYGRMPRLADDDADGSSHDSGRDSE</sequence>
<dbReference type="AlphaFoldDB" id="A0A8E5HLF9"/>
<feature type="region of interest" description="Disordered" evidence="1">
    <location>
        <begin position="1"/>
        <end position="79"/>
    </location>
</feature>